<evidence type="ECO:0000313" key="2">
    <source>
        <dbReference type="EMBL" id="GFT60549.1"/>
    </source>
</evidence>
<name>A0A8X6TXG9_NEPPI</name>
<comment type="caution">
    <text evidence="2">The sequence shown here is derived from an EMBL/GenBank/DDBJ whole genome shotgun (WGS) entry which is preliminary data.</text>
</comment>
<keyword evidence="1" id="KW-0732">Signal</keyword>
<gene>
    <name evidence="2" type="ORF">NPIL_583211</name>
</gene>
<dbReference type="Proteomes" id="UP000887013">
    <property type="component" value="Unassembled WGS sequence"/>
</dbReference>
<evidence type="ECO:0000313" key="3">
    <source>
        <dbReference type="Proteomes" id="UP000887013"/>
    </source>
</evidence>
<reference evidence="2" key="1">
    <citation type="submission" date="2020-08" db="EMBL/GenBank/DDBJ databases">
        <title>Multicomponent nature underlies the extraordinary mechanical properties of spider dragline silk.</title>
        <authorList>
            <person name="Kono N."/>
            <person name="Nakamura H."/>
            <person name="Mori M."/>
            <person name="Yoshida Y."/>
            <person name="Ohtoshi R."/>
            <person name="Malay A.D."/>
            <person name="Moran D.A.P."/>
            <person name="Tomita M."/>
            <person name="Numata K."/>
            <person name="Arakawa K."/>
        </authorList>
    </citation>
    <scope>NUCLEOTIDE SEQUENCE</scope>
</reference>
<keyword evidence="3" id="KW-1185">Reference proteome</keyword>
<feature type="signal peptide" evidence="1">
    <location>
        <begin position="1"/>
        <end position="17"/>
    </location>
</feature>
<sequence length="133" mass="14567">MKFSLILFFALLVVVCAHRRKGHHSGASIGGAKVGVYRRTQVIRKGIIPLVVSHRVPKVPVRRRIRIVRPRLPLHGGGDDQYFASLGGADVGVYKRNQYSRRGFGPFGGYEETEISGVSLGKAKLGGYGRPRG</sequence>
<protein>
    <submittedName>
        <fullName evidence="2">Uncharacterized protein</fullName>
    </submittedName>
</protein>
<dbReference type="OrthoDB" id="6437715at2759"/>
<organism evidence="2 3">
    <name type="scientific">Nephila pilipes</name>
    <name type="common">Giant wood spider</name>
    <name type="synonym">Nephila maculata</name>
    <dbReference type="NCBI Taxonomy" id="299642"/>
    <lineage>
        <taxon>Eukaryota</taxon>
        <taxon>Metazoa</taxon>
        <taxon>Ecdysozoa</taxon>
        <taxon>Arthropoda</taxon>
        <taxon>Chelicerata</taxon>
        <taxon>Arachnida</taxon>
        <taxon>Araneae</taxon>
        <taxon>Araneomorphae</taxon>
        <taxon>Entelegynae</taxon>
        <taxon>Araneoidea</taxon>
        <taxon>Nephilidae</taxon>
        <taxon>Nephila</taxon>
    </lineage>
</organism>
<dbReference type="EMBL" id="BMAW01018849">
    <property type="protein sequence ID" value="GFT60549.1"/>
    <property type="molecule type" value="Genomic_DNA"/>
</dbReference>
<proteinExistence type="predicted"/>
<accession>A0A8X6TXG9</accession>
<evidence type="ECO:0000256" key="1">
    <source>
        <dbReference type="SAM" id="SignalP"/>
    </source>
</evidence>
<dbReference type="AlphaFoldDB" id="A0A8X6TXG9"/>
<feature type="chain" id="PRO_5036468878" evidence="1">
    <location>
        <begin position="18"/>
        <end position="133"/>
    </location>
</feature>